<reference evidence="1" key="1">
    <citation type="journal article" date="2015" name="Nature">
        <title>Complex archaea that bridge the gap between prokaryotes and eukaryotes.</title>
        <authorList>
            <person name="Spang A."/>
            <person name="Saw J.H."/>
            <person name="Jorgensen S.L."/>
            <person name="Zaremba-Niedzwiedzka K."/>
            <person name="Martijn J."/>
            <person name="Lind A.E."/>
            <person name="van Eijk R."/>
            <person name="Schleper C."/>
            <person name="Guy L."/>
            <person name="Ettema T.J."/>
        </authorList>
    </citation>
    <scope>NUCLEOTIDE SEQUENCE</scope>
</reference>
<gene>
    <name evidence="1" type="ORF">LCGC14_0659430</name>
</gene>
<proteinExistence type="predicted"/>
<sequence length="88" mass="10397">MHYYCPRCGNKRIIEYPKSFDCPKCIDNEGFPLEFDKEDLNTIDEKSEIMSVREKLAFLKPFEDDLKDPEKLNRLLKSIDDDLDKVGH</sequence>
<name>A0A0F9RDZ8_9ZZZZ</name>
<protein>
    <submittedName>
        <fullName evidence="1">Uncharacterized protein</fullName>
    </submittedName>
</protein>
<dbReference type="EMBL" id="LAZR01001257">
    <property type="protein sequence ID" value="KKN47777.1"/>
    <property type="molecule type" value="Genomic_DNA"/>
</dbReference>
<organism evidence="1">
    <name type="scientific">marine sediment metagenome</name>
    <dbReference type="NCBI Taxonomy" id="412755"/>
    <lineage>
        <taxon>unclassified sequences</taxon>
        <taxon>metagenomes</taxon>
        <taxon>ecological metagenomes</taxon>
    </lineage>
</organism>
<evidence type="ECO:0000313" key="1">
    <source>
        <dbReference type="EMBL" id="KKN47777.1"/>
    </source>
</evidence>
<accession>A0A0F9RDZ8</accession>
<comment type="caution">
    <text evidence="1">The sequence shown here is derived from an EMBL/GenBank/DDBJ whole genome shotgun (WGS) entry which is preliminary data.</text>
</comment>
<dbReference type="AlphaFoldDB" id="A0A0F9RDZ8"/>